<evidence type="ECO:0008006" key="3">
    <source>
        <dbReference type="Google" id="ProtNLM"/>
    </source>
</evidence>
<sequence length="275" mass="32651">MKKRLATYHNKQINVIRGLKDDEYTLLNEHIVRIREFEMNYRRINYIAQALKDLNVLMSDRLNKSIKPSDFDTKLYINIISFLTLFRTFLDHWETYIKRTYGNKSLEVTKFKDSTSLEYDRSFSYRFIYELRNFSIHCDIPLDNVNMKLNEETEEKTINIFANRDQLLTVYDWKLVIKRDLLVGPPNIDLYEHFESVIESVINIQRVAINLCDTRKLLEAAMGILKIKEENSMASDFIIIEYTGLNKDSKPENINIEHIPIEFATYVITNILKIK</sequence>
<proteinExistence type="predicted"/>
<dbReference type="EMBL" id="JAZHPZ010000002">
    <property type="protein sequence ID" value="MEF2965397.1"/>
    <property type="molecule type" value="Genomic_DNA"/>
</dbReference>
<evidence type="ECO:0000313" key="2">
    <source>
        <dbReference type="Proteomes" id="UP001306950"/>
    </source>
</evidence>
<comment type="caution">
    <text evidence="1">The sequence shown here is derived from an EMBL/GenBank/DDBJ whole genome shotgun (WGS) entry which is preliminary data.</text>
</comment>
<protein>
    <recommendedName>
        <fullName evidence="3">RiboL-PSP-HEPN domain-containing protein</fullName>
    </recommendedName>
</protein>
<reference evidence="1 2" key="1">
    <citation type="submission" date="2024-02" db="EMBL/GenBank/DDBJ databases">
        <title>A nitrogen-fixing paenibacillus bacterium.</title>
        <authorList>
            <person name="Zhang W.L."/>
            <person name="Chen S.F."/>
        </authorList>
    </citation>
    <scope>NUCLEOTIDE SEQUENCE [LARGE SCALE GENOMIC DNA]</scope>
    <source>
        <strain evidence="1 2">M1</strain>
    </source>
</reference>
<keyword evidence="2" id="KW-1185">Reference proteome</keyword>
<accession>A0ABU7VNT0</accession>
<dbReference type="RefSeq" id="WP_331845629.1">
    <property type="nucleotide sequence ID" value="NZ_JAZHPZ010000002.1"/>
</dbReference>
<evidence type="ECO:0000313" key="1">
    <source>
        <dbReference type="EMBL" id="MEF2965397.1"/>
    </source>
</evidence>
<name>A0ABU7VNT0_9BACL</name>
<organism evidence="1 2">
    <name type="scientific">Paenibacillus haidiansis</name>
    <dbReference type="NCBI Taxonomy" id="1574488"/>
    <lineage>
        <taxon>Bacteria</taxon>
        <taxon>Bacillati</taxon>
        <taxon>Bacillota</taxon>
        <taxon>Bacilli</taxon>
        <taxon>Bacillales</taxon>
        <taxon>Paenibacillaceae</taxon>
        <taxon>Paenibacillus</taxon>
    </lineage>
</organism>
<dbReference type="Proteomes" id="UP001306950">
    <property type="component" value="Unassembled WGS sequence"/>
</dbReference>
<gene>
    <name evidence="1" type="ORF">V3851_06080</name>
</gene>